<accession>A0A897N0W1</accession>
<sequence length="70" mass="7522">MDVLVELVAYLLLAVVITGLGLLAELQSLSYLLSGETMAALWLAGMGILFLYAGVYMLGYGKLMPAVRQL</sequence>
<feature type="transmembrane region" description="Helical" evidence="1">
    <location>
        <begin position="39"/>
        <end position="60"/>
    </location>
</feature>
<evidence type="ECO:0000259" key="2">
    <source>
        <dbReference type="Pfam" id="PF26478"/>
    </source>
</evidence>
<feature type="transmembrane region" description="Helical" evidence="1">
    <location>
        <begin position="7"/>
        <end position="33"/>
    </location>
</feature>
<name>A0A897N0W1_9EURY</name>
<reference evidence="3" key="1">
    <citation type="submission" date="2020-11" db="EMBL/GenBank/DDBJ databases">
        <title>Carbohydrate-dependent, anaerobic sulfur respiration: A novel catabolism in halophilic archaea.</title>
        <authorList>
            <person name="Sorokin D.Y."/>
            <person name="Messina E."/>
            <person name="Smedile F."/>
            <person name="La Cono V."/>
            <person name="Hallsworth J.E."/>
            <person name="Yakimov M.M."/>
        </authorList>
    </citation>
    <scope>NUCLEOTIDE SEQUENCE</scope>
    <source>
        <strain evidence="3">AArc-S</strain>
    </source>
</reference>
<proteinExistence type="predicted"/>
<evidence type="ECO:0000313" key="4">
    <source>
        <dbReference type="Proteomes" id="UP000663586"/>
    </source>
</evidence>
<keyword evidence="1" id="KW-1133">Transmembrane helix</keyword>
<dbReference type="AlphaFoldDB" id="A0A897N0W1"/>
<keyword evidence="1" id="KW-0812">Transmembrane</keyword>
<evidence type="ECO:0000313" key="3">
    <source>
        <dbReference type="EMBL" id="QSG04315.1"/>
    </source>
</evidence>
<dbReference type="InterPro" id="IPR058464">
    <property type="entry name" value="DUF8151"/>
</dbReference>
<dbReference type="Proteomes" id="UP000663586">
    <property type="component" value="Chromosome"/>
</dbReference>
<feature type="domain" description="DUF8151" evidence="2">
    <location>
        <begin position="4"/>
        <end position="69"/>
    </location>
</feature>
<dbReference type="Pfam" id="PF26478">
    <property type="entry name" value="DUF8151"/>
    <property type="match status" value="1"/>
</dbReference>
<protein>
    <submittedName>
        <fullName evidence="3">Putative membrane protein</fullName>
    </submittedName>
</protein>
<dbReference type="EMBL" id="CP064786">
    <property type="protein sequence ID" value="QSG04315.1"/>
    <property type="molecule type" value="Genomic_DNA"/>
</dbReference>
<organism evidence="3 4">
    <name type="scientific">Natranaeroarchaeum sulfidigenes</name>
    <dbReference type="NCBI Taxonomy" id="2784880"/>
    <lineage>
        <taxon>Archaea</taxon>
        <taxon>Methanobacteriati</taxon>
        <taxon>Methanobacteriota</taxon>
        <taxon>Stenosarchaea group</taxon>
        <taxon>Halobacteria</taxon>
        <taxon>Halobacteriales</taxon>
        <taxon>Natronoarchaeaceae</taxon>
        <taxon>Natranaeroarchaeum</taxon>
    </lineage>
</organism>
<evidence type="ECO:0000256" key="1">
    <source>
        <dbReference type="SAM" id="Phobius"/>
    </source>
</evidence>
<dbReference type="KEGG" id="hara:AArcS_3128"/>
<keyword evidence="4" id="KW-1185">Reference proteome</keyword>
<gene>
    <name evidence="3" type="ORF">AArcS_3128</name>
</gene>
<keyword evidence="1" id="KW-0472">Membrane</keyword>